<organism evidence="1 2">
    <name type="scientific">Roseinatronobacter bogoriensis subsp. barguzinensis</name>
    <dbReference type="NCBI Taxonomy" id="441209"/>
    <lineage>
        <taxon>Bacteria</taxon>
        <taxon>Pseudomonadati</taxon>
        <taxon>Pseudomonadota</taxon>
        <taxon>Alphaproteobacteria</taxon>
        <taxon>Rhodobacterales</taxon>
        <taxon>Paracoccaceae</taxon>
        <taxon>Roseinatronobacter</taxon>
    </lineage>
</organism>
<dbReference type="Proteomes" id="UP000228948">
    <property type="component" value="Chromosome"/>
</dbReference>
<dbReference type="OrthoDB" id="7842083at2"/>
<dbReference type="Pfam" id="PF22014">
    <property type="entry name" value="DUF6932"/>
    <property type="match status" value="1"/>
</dbReference>
<evidence type="ECO:0000313" key="2">
    <source>
        <dbReference type="Proteomes" id="UP000228948"/>
    </source>
</evidence>
<reference evidence="1 2" key="1">
    <citation type="submission" date="2017-11" db="EMBL/GenBank/DDBJ databases">
        <title>Revised Sequence and Annotation of the Rhodobaca barguzinensis strain alga05 Genome.</title>
        <authorList>
            <person name="Kopejtka K."/>
            <person name="Tomasch J.M."/>
            <person name="Bunk B."/>
            <person name="Koblizek M."/>
        </authorList>
    </citation>
    <scope>NUCLEOTIDE SEQUENCE [LARGE SCALE GENOMIC DNA]</scope>
    <source>
        <strain evidence="2">alga05</strain>
    </source>
</reference>
<keyword evidence="2" id="KW-1185">Reference proteome</keyword>
<dbReference type="RefSeq" id="WP_071481870.1">
    <property type="nucleotide sequence ID" value="NZ_CP024899.1"/>
</dbReference>
<protein>
    <submittedName>
        <fullName evidence="1">Uncharacterized protein</fullName>
    </submittedName>
</protein>
<dbReference type="AlphaFoldDB" id="A0A2K8KAX4"/>
<proteinExistence type="predicted"/>
<gene>
    <name evidence="1" type="ORF">BG454_03750</name>
</gene>
<dbReference type="STRING" id="441209.GCA_001870665_00467"/>
<dbReference type="InterPro" id="IPR053860">
    <property type="entry name" value="DUF6932"/>
</dbReference>
<sequence length="196" mass="22142">MPIPDFAANGALPPFISGDPTIPNARSPFQATMHEVVNRFCTSRERAKLLKGLNEYRKHLHSGGFVSGSQWIDGSFVENVELLRKRSPSDIDVVTLFNRPLKYQTQPKSWEPDYTNHIHRTFFDTVNMKPTYYCDTYAVDLDAGSRSLVRNTTYWFGLFSDMRGSSSKKGILEIPLSVDPMEFAAINQAIGAKFNV</sequence>
<dbReference type="KEGG" id="rbg:BG454_03750"/>
<dbReference type="EMBL" id="CP024899">
    <property type="protein sequence ID" value="ATX65053.1"/>
    <property type="molecule type" value="Genomic_DNA"/>
</dbReference>
<accession>A0A2K8KAX4</accession>
<name>A0A2K8KAX4_9RHOB</name>
<evidence type="ECO:0000313" key="1">
    <source>
        <dbReference type="EMBL" id="ATX65053.1"/>
    </source>
</evidence>